<evidence type="ECO:0000256" key="1">
    <source>
        <dbReference type="SAM" id="Phobius"/>
    </source>
</evidence>
<dbReference type="Proteomes" id="UP001221142">
    <property type="component" value="Unassembled WGS sequence"/>
</dbReference>
<name>A0AAD7B306_9AGAR</name>
<keyword evidence="3" id="KW-1185">Reference proteome</keyword>
<evidence type="ECO:0000313" key="2">
    <source>
        <dbReference type="EMBL" id="KAJ7608405.1"/>
    </source>
</evidence>
<organism evidence="2 3">
    <name type="scientific">Roridomyces roridus</name>
    <dbReference type="NCBI Taxonomy" id="1738132"/>
    <lineage>
        <taxon>Eukaryota</taxon>
        <taxon>Fungi</taxon>
        <taxon>Dikarya</taxon>
        <taxon>Basidiomycota</taxon>
        <taxon>Agaricomycotina</taxon>
        <taxon>Agaricomycetes</taxon>
        <taxon>Agaricomycetidae</taxon>
        <taxon>Agaricales</taxon>
        <taxon>Marasmiineae</taxon>
        <taxon>Mycenaceae</taxon>
        <taxon>Roridomyces</taxon>
    </lineage>
</organism>
<feature type="transmembrane region" description="Helical" evidence="1">
    <location>
        <begin position="6"/>
        <end position="26"/>
    </location>
</feature>
<reference evidence="2" key="1">
    <citation type="submission" date="2023-03" db="EMBL/GenBank/DDBJ databases">
        <title>Massive genome expansion in bonnet fungi (Mycena s.s.) driven by repeated elements and novel gene families across ecological guilds.</title>
        <authorList>
            <consortium name="Lawrence Berkeley National Laboratory"/>
            <person name="Harder C.B."/>
            <person name="Miyauchi S."/>
            <person name="Viragh M."/>
            <person name="Kuo A."/>
            <person name="Thoen E."/>
            <person name="Andreopoulos B."/>
            <person name="Lu D."/>
            <person name="Skrede I."/>
            <person name="Drula E."/>
            <person name="Henrissat B."/>
            <person name="Morin E."/>
            <person name="Kohler A."/>
            <person name="Barry K."/>
            <person name="LaButti K."/>
            <person name="Morin E."/>
            <person name="Salamov A."/>
            <person name="Lipzen A."/>
            <person name="Mereny Z."/>
            <person name="Hegedus B."/>
            <person name="Baldrian P."/>
            <person name="Stursova M."/>
            <person name="Weitz H."/>
            <person name="Taylor A."/>
            <person name="Grigoriev I.V."/>
            <person name="Nagy L.G."/>
            <person name="Martin F."/>
            <person name="Kauserud H."/>
        </authorList>
    </citation>
    <scope>NUCLEOTIDE SEQUENCE</scope>
    <source>
        <strain evidence="2">9284</strain>
    </source>
</reference>
<dbReference type="EMBL" id="JARKIF010000045">
    <property type="protein sequence ID" value="KAJ7608405.1"/>
    <property type="molecule type" value="Genomic_DNA"/>
</dbReference>
<keyword evidence="1" id="KW-0812">Transmembrane</keyword>
<keyword evidence="1" id="KW-1133">Transmembrane helix</keyword>
<sequence length="93" mass="10460">MLHGILIPLLLWFVVAPMLLCVYLRLCRVRLVVPSLEEAPFPSNRVVHARPSTLWAANDTQIGVWWKQGAPQVPAVQAGESRRGAFELEAMRD</sequence>
<evidence type="ECO:0000313" key="3">
    <source>
        <dbReference type="Proteomes" id="UP001221142"/>
    </source>
</evidence>
<comment type="caution">
    <text evidence="2">The sequence shown here is derived from an EMBL/GenBank/DDBJ whole genome shotgun (WGS) entry which is preliminary data.</text>
</comment>
<protein>
    <submittedName>
        <fullName evidence="2">Uncharacterized protein</fullName>
    </submittedName>
</protein>
<accession>A0AAD7B306</accession>
<dbReference type="AlphaFoldDB" id="A0AAD7B306"/>
<proteinExistence type="predicted"/>
<gene>
    <name evidence="2" type="ORF">FB45DRAFT_387126</name>
</gene>
<keyword evidence="1" id="KW-0472">Membrane</keyword>